<dbReference type="InterPro" id="IPR056884">
    <property type="entry name" value="NPHP3-like_N"/>
</dbReference>
<reference evidence="4" key="1">
    <citation type="submission" date="2024-05" db="EMBL/GenBank/DDBJ databases">
        <title>Whole genome shotgun sequence of Streptomyces hydrogenans NBRC 13475.</title>
        <authorList>
            <person name="Komaki H."/>
            <person name="Tamura T."/>
        </authorList>
    </citation>
    <scope>NUCLEOTIDE SEQUENCE</scope>
    <source>
        <strain evidence="4">NBRC 13475</strain>
    </source>
</reference>
<keyword evidence="2" id="KW-0175">Coiled coil</keyword>
<dbReference type="SUPFAM" id="SSF48452">
    <property type="entry name" value="TPR-like"/>
    <property type="match status" value="1"/>
</dbReference>
<dbReference type="RefSeq" id="WP_190224499.1">
    <property type="nucleotide sequence ID" value="NZ_BNBS01000061.1"/>
</dbReference>
<accession>A0ABQ3PQ29</accession>
<evidence type="ECO:0000259" key="3">
    <source>
        <dbReference type="Pfam" id="PF24883"/>
    </source>
</evidence>
<evidence type="ECO:0000256" key="2">
    <source>
        <dbReference type="SAM" id="Coils"/>
    </source>
</evidence>
<dbReference type="Proteomes" id="UP001052739">
    <property type="component" value="Unassembled WGS sequence"/>
</dbReference>
<feature type="coiled-coil region" evidence="2">
    <location>
        <begin position="658"/>
        <end position="685"/>
    </location>
</feature>
<comment type="caution">
    <text evidence="4">The sequence shown here is derived from an EMBL/GenBank/DDBJ whole genome shotgun (WGS) entry which is preliminary data.</text>
</comment>
<sequence length="1229" mass="130679">MFARDLKALYEAAGGKALGYPRLIAEGTKHGFTVGKSNLSGWFLDSPPQSPRHVDYVLTVLIPFLEDRAALHSPGHHRVPDGVWGRRLSAAQAVSRSGQGGRGSRVHAASAGRLLGGASPTLQDVLPRDFVGREPECADLTAFMTAPDGSPSYLWYQAGPWAGKTALLAWFLARELPAGVDVAHYFVSGRHGTDRRLGFARTIAAQLAVAAGSRRRPPLDPKHADLDPWYEVAAQECEKRGRRLVLVVDGLDEDADASLECRGIAGLLPKKPPHGMRVIVSGRPNPRVPAGLAADHPLRERGIVRRLSDSPEARIIRDAATTELHTLLEDPEFGQRLLGLLVAAGGALSWKDLGELLGITKHAVKAKLRTVVGRSLAPSRVDLLPLDAQSEAEAEKERQTFVIAHAELHETACEDLGWPILDNCLDDLHRWARHYQEKKHWPDHTPNYLLTGYTRLVREEAPDRLAGLVLDPRRQLRLVLRSGADVALRDVESVAPSDGEEGAPALAAAVAVSRDLLRGRVEELPESVARTVARLGDAGRARALVGALGRAVDKAVHLADLARALHARGDEEAAATARAAVRWAATARREAGRFASAVDEAEAAAARAAVALLETALAPDRGDDLREALALLRATRGTGSARYEAWALAARLLAPEHQDEAATLLDGLEEEAEELEARGDSAEAVQVWEAVVASDPARAARLHDRVLAHVTEVWEDGPTLEKVGVVAVAASLVARSRPEPAARLVDAARQYLEGVLGGDGVGLSAADAFHVEFGFRDTLEAFCRALDEVGALPEAVNRVRELGLRVVPVEAEEEVLDPDPFEDRSFVEAGRVADQALALADRGSEDEAEQRLEQALALLPAGGTGEGLSPVWVAELAGALVRTDALEAAGEMLRTVRRPADQVRVNAALALACADGGRPDAARGYAREAERGAGGADTDWTHAAQALAGVGDVEGAVDLLTRLGQQPDRAGTRAAWRKTDQAVRIAVAAELAAFSPEAAGEVLLPVLKRLDAARKAVRSQTLLTSVVELVPAAPRLPSPARELFDDLMEAARTQAARSGPQSWRPEDVLVVAFLRLGAGDLPGRQVDWLRQELRNRGAEHFPTAALAVLHAALGDIAAAEAIAGLPAVPHHRAAALTAVASHLARVPVRPFPVPGAGGTDSFTRAVQHLALTATPLTVPAPGAALGVLGRVLTTAGWYHALPVLARVAPEAVQAVHEIAAVHLSVTARS</sequence>
<dbReference type="Pfam" id="PF24883">
    <property type="entry name" value="NPHP3_N"/>
    <property type="match status" value="1"/>
</dbReference>
<dbReference type="InterPro" id="IPR011990">
    <property type="entry name" value="TPR-like_helical_dom_sf"/>
</dbReference>
<feature type="domain" description="Nephrocystin 3-like N-terminal" evidence="3">
    <location>
        <begin position="149"/>
        <end position="283"/>
    </location>
</feature>
<evidence type="ECO:0000256" key="1">
    <source>
        <dbReference type="ARBA" id="ARBA00022737"/>
    </source>
</evidence>
<dbReference type="EMBL" id="BNDW01000117">
    <property type="protein sequence ID" value="GHI27130.1"/>
    <property type="molecule type" value="Genomic_DNA"/>
</dbReference>
<dbReference type="Gene3D" id="1.25.40.10">
    <property type="entry name" value="Tetratricopeptide repeat domain"/>
    <property type="match status" value="1"/>
</dbReference>
<keyword evidence="5" id="KW-1185">Reference proteome</keyword>
<organism evidence="4 5">
    <name type="scientific">Streptomyces hydrogenans</name>
    <dbReference type="NCBI Taxonomy" id="1873719"/>
    <lineage>
        <taxon>Bacteria</taxon>
        <taxon>Bacillati</taxon>
        <taxon>Actinomycetota</taxon>
        <taxon>Actinomycetes</taxon>
        <taxon>Kitasatosporales</taxon>
        <taxon>Streptomycetaceae</taxon>
        <taxon>Streptomyces</taxon>
    </lineage>
</organism>
<protein>
    <recommendedName>
        <fullName evidence="3">Nephrocystin 3-like N-terminal domain-containing protein</fullName>
    </recommendedName>
</protein>
<gene>
    <name evidence="4" type="ORF">Shyd_85010</name>
</gene>
<evidence type="ECO:0000313" key="5">
    <source>
        <dbReference type="Proteomes" id="UP001052739"/>
    </source>
</evidence>
<proteinExistence type="predicted"/>
<name>A0ABQ3PQ29_9ACTN</name>
<keyword evidence="1" id="KW-0677">Repeat</keyword>
<evidence type="ECO:0000313" key="4">
    <source>
        <dbReference type="EMBL" id="GHI27130.1"/>
    </source>
</evidence>